<dbReference type="EMBL" id="JAGVSJ010000002">
    <property type="protein sequence ID" value="MBX8631161.1"/>
    <property type="molecule type" value="Genomic_DNA"/>
</dbReference>
<accession>A0A8J7YP37</accession>
<evidence type="ECO:0000313" key="2">
    <source>
        <dbReference type="EMBL" id="MBX8631161.1"/>
    </source>
</evidence>
<sequence length="253" mass="27959">MPEKSEVDANMTVVKCPSCEAPQNDEIDTDWRECQHCHCVFIYDGVGSVIPYYKEAGLSEEDAMSAIHVWASGVKGGREFSRNIEFAKMSLKYYPTFIFEKDRNGNPLVRVAAGFPSAQPGIRMIDLEGCVLKAVTNETGRENFLFPTTMPSAYSAIISVEPSSRKLIFYPFWITQYLYRGRLNTVTVDATNGKVSGDLSVEVERKSQLPLMAAGFVIISASGFLAYIGALYGVIAVAASAVLFIAYSLKRRE</sequence>
<keyword evidence="1" id="KW-0472">Membrane</keyword>
<evidence type="ECO:0000313" key="3">
    <source>
        <dbReference type="Proteomes" id="UP000716004"/>
    </source>
</evidence>
<reference evidence="2" key="1">
    <citation type="submission" date="2021-04" db="EMBL/GenBank/DDBJ databases">
        <title>Genomic insights into ecological role and evolution of a novel Thermoplasmata order Candidatus Sysuiplasmatales.</title>
        <authorList>
            <person name="Yuan Y."/>
        </authorList>
    </citation>
    <scope>NUCLEOTIDE SEQUENCE</scope>
    <source>
        <strain evidence="2">YP2-bin.285</strain>
    </source>
</reference>
<gene>
    <name evidence="2" type="ORF">J9259_01365</name>
</gene>
<keyword evidence="1" id="KW-1133">Transmembrane helix</keyword>
<evidence type="ECO:0000256" key="1">
    <source>
        <dbReference type="SAM" id="Phobius"/>
    </source>
</evidence>
<keyword evidence="1" id="KW-0812">Transmembrane</keyword>
<protein>
    <submittedName>
        <fullName evidence="2">Uncharacterized protein</fullName>
    </submittedName>
</protein>
<name>A0A8J7YP37_9ARCH</name>
<dbReference type="AlphaFoldDB" id="A0A8J7YP37"/>
<proteinExistence type="predicted"/>
<dbReference type="Proteomes" id="UP000716004">
    <property type="component" value="Unassembled WGS sequence"/>
</dbReference>
<feature type="transmembrane region" description="Helical" evidence="1">
    <location>
        <begin position="231"/>
        <end position="249"/>
    </location>
</feature>
<organism evidence="2 3">
    <name type="scientific">Candidatus Sysuiplasma superficiale</name>
    <dbReference type="NCBI Taxonomy" id="2823368"/>
    <lineage>
        <taxon>Archaea</taxon>
        <taxon>Methanobacteriati</taxon>
        <taxon>Thermoplasmatota</taxon>
        <taxon>Thermoplasmata</taxon>
        <taxon>Candidatus Sysuiplasmatales</taxon>
        <taxon>Candidatus Sysuiplasmataceae</taxon>
        <taxon>Candidatus Sysuiplasma</taxon>
    </lineage>
</organism>
<comment type="caution">
    <text evidence="2">The sequence shown here is derived from an EMBL/GenBank/DDBJ whole genome shotgun (WGS) entry which is preliminary data.</text>
</comment>